<evidence type="ECO:0000313" key="2">
    <source>
        <dbReference type="Proteomes" id="UP000789405"/>
    </source>
</evidence>
<dbReference type="InterPro" id="IPR032675">
    <property type="entry name" value="LRR_dom_sf"/>
</dbReference>
<dbReference type="Gene3D" id="3.80.10.10">
    <property type="entry name" value="Ribonuclease Inhibitor"/>
    <property type="match status" value="1"/>
</dbReference>
<dbReference type="OrthoDB" id="2351154at2759"/>
<accession>A0A9N9AXM2</accession>
<proteinExistence type="predicted"/>
<name>A0A9N9AXM2_9GLOM</name>
<reference evidence="1" key="1">
    <citation type="submission" date="2021-06" db="EMBL/GenBank/DDBJ databases">
        <authorList>
            <person name="Kallberg Y."/>
            <person name="Tangrot J."/>
            <person name="Rosling A."/>
        </authorList>
    </citation>
    <scope>NUCLEOTIDE SEQUENCE</scope>
    <source>
        <strain evidence="1">MA453B</strain>
    </source>
</reference>
<evidence type="ECO:0000313" key="1">
    <source>
        <dbReference type="EMBL" id="CAG8544417.1"/>
    </source>
</evidence>
<dbReference type="Proteomes" id="UP000789405">
    <property type="component" value="Unassembled WGS sequence"/>
</dbReference>
<dbReference type="AlphaFoldDB" id="A0A9N9AXM2"/>
<comment type="caution">
    <text evidence="1">The sequence shown here is derived from an EMBL/GenBank/DDBJ whole genome shotgun (WGS) entry which is preliminary data.</text>
</comment>
<organism evidence="1 2">
    <name type="scientific">Dentiscutata erythropus</name>
    <dbReference type="NCBI Taxonomy" id="1348616"/>
    <lineage>
        <taxon>Eukaryota</taxon>
        <taxon>Fungi</taxon>
        <taxon>Fungi incertae sedis</taxon>
        <taxon>Mucoromycota</taxon>
        <taxon>Glomeromycotina</taxon>
        <taxon>Glomeromycetes</taxon>
        <taxon>Diversisporales</taxon>
        <taxon>Gigasporaceae</taxon>
        <taxon>Dentiscutata</taxon>
    </lineage>
</organism>
<sequence length="336" mass="39078">MNIETIPVEIIHKVFKVLYEEALLTGSFRYLYSCITVSRTWCTSAIPILWSAFKSSKYSIIQTLVSCLNANRERYNELDNIILILQHDAKPTLFNYPSFVKIIDHYELNSAVYNWSNVNHYEQYGDAVLYYMLKSFKDNSARLETLKIENVNDWIPLKNGFMMFVKPEFSIWLSNLKELVVELSNEEDTFLELLTNHCQNLRNIKIRFYDQIIPEHSASKNIQNIYTLISKQKGLKSLKISFCKLSVQTIIRAMLSQANTLQEVEFWIIDFSKCDEIGGLVACKNLKGLVFEHCRNLSSECFKSLVFVKFQKLKSDEVVETKCDALITWSKNFVNG</sequence>
<gene>
    <name evidence="1" type="ORF">DERYTH_LOCUS4962</name>
</gene>
<dbReference type="SUPFAM" id="SSF52047">
    <property type="entry name" value="RNI-like"/>
    <property type="match status" value="1"/>
</dbReference>
<protein>
    <submittedName>
        <fullName evidence="1">10075_t:CDS:1</fullName>
    </submittedName>
</protein>
<keyword evidence="2" id="KW-1185">Reference proteome</keyword>
<dbReference type="EMBL" id="CAJVPY010001986">
    <property type="protein sequence ID" value="CAG8544417.1"/>
    <property type="molecule type" value="Genomic_DNA"/>
</dbReference>